<dbReference type="SMART" id="SM00396">
    <property type="entry name" value="ZnF_UBR1"/>
    <property type="match status" value="1"/>
</dbReference>
<dbReference type="PANTHER" id="PTHR21497:SF39">
    <property type="entry name" value="E3 UBIQUITIN-PROTEIN LIGASE UBR3"/>
    <property type="match status" value="1"/>
</dbReference>
<dbReference type="Gene3D" id="2.10.110.30">
    <property type="match status" value="1"/>
</dbReference>
<evidence type="ECO:0000256" key="6">
    <source>
        <dbReference type="SAM" id="MobiDB-lite"/>
    </source>
</evidence>
<evidence type="ECO:0000259" key="7">
    <source>
        <dbReference type="PROSITE" id="PS51157"/>
    </source>
</evidence>
<accession>A0ABY6LFS1</accession>
<protein>
    <recommendedName>
        <fullName evidence="5">E3 ubiquitin-protein ligase</fullName>
        <ecNumber evidence="5">2.3.2.27</ecNumber>
    </recommendedName>
</protein>
<dbReference type="InterPro" id="IPR003126">
    <property type="entry name" value="Znf_UBR"/>
</dbReference>
<keyword evidence="5" id="KW-0833">Ubl conjugation pathway</keyword>
<comment type="pathway">
    <text evidence="5">Protein modification; protein ubiquitination.</text>
</comment>
<keyword evidence="9" id="KW-1185">Reference proteome</keyword>
<dbReference type="InterPro" id="IPR055194">
    <property type="entry name" value="UBR1-like_WH"/>
</dbReference>
<keyword evidence="2 5" id="KW-0863">Zinc-finger</keyword>
<dbReference type="InterPro" id="IPR039164">
    <property type="entry name" value="UBR1-like"/>
</dbReference>
<comment type="function">
    <text evidence="5">Ubiquitin ligase protein which is a component of the N-end rule pathway. Recognizes and binds to proteins bearing specific N-terminal residues that are destabilizing according to the N-end rule, leading to their ubiquitination and subsequent degradation.</text>
</comment>
<dbReference type="EC" id="2.3.2.27" evidence="5"/>
<feature type="non-terminal residue" evidence="8">
    <location>
        <position position="1336"/>
    </location>
</feature>
<name>A0ABY6LFS1_9ARAC</name>
<sequence>MLQDQVCFVKAFDTATTCGLVWTANFVAYRCRTCGISPCMSLCAECFQKGNHDGHDFNMFRSQAGGACDCGDTSVMRASGFCPKHGPRSKMSLPEVPPSLLNMARFIAPRLILRLIQHFRDSHQNPPPAPPDETQSAGAEANSSTTAAEYISMLQRLLEMGTAMHQVMTSALTSPEVYAELVVQPTAKAIHPDTPRSQRNSYHQRSHQLYMEAKKSLPPCQAPQKFQGLAPLDPNLEHKTFLDELMFWTVKLEFPQDLVCFLLTMLLDQTYKVGKLQPHTHGGFYYTHYRPCCSLYWGWVLFEQEEFMRTFVLHYGRISVMLSRSANAEPLSHRVVHVSVQLFSNEELAVRMVRDPELRLLHIMVVALKEMVTNILQPSTLHTEKLETNNLHLVADCSHRIMQTHCYWPLVSDLNNLLIHHQVAMDFLQPDYEDLIESWLAFVSMFQYMHLNQRELALHLEFEPKSYYAAFSAELEASATPMWSLISHLQGPEHLCVTRRLIKHCLTALEEWLESIDFAENDKFPPSEALCVVQPNRYQMSFHLPLHRNYAMFICQAVLNQGASLPNVLPPTRNHEAHHHAPFAHPDSSAMILSCAGSCILPERATFYEIMNALWVRNGVQIRGQSMTYIQCHFCNSMVDADIFLLQLSCGWVDSDWFLETFVDQGDQVGPMLEGCLTLLALVCSLHNYLGLREEEVTAREMVAGLCMADRTHSQLLDILPEKCGTSLANQPPNFETVLQQVASYKAPNFEAGGNMLQGTYVPKPHVWEQLYDPIHVSLRAVHRKDQQASMDRFTHYVKQSGKVDCQGNLWPPYRVPGPLPNSQFRDPRIVLHTRTMHAMIFILLYRALNEQDISENTVSLTVHLLDMAVRHTVPRPGQTNKPQEEVPDLRFQEWYPTDNILENAFIPINSIALPTTSSSPDQAMEVDQAELTRLEVKESIVSLLLKLHSKYSGKPDSFRISRDDRECLMGDGAHFIGRLLNHLAVMCGEQSVLAVQQHIWPWRSPEEDLEDRKKLTENRRRLAKECQKKVLAEMKMQQRVFMQAMETGLLVEMGDLEEASASAKEYECVICGHPSPSTTERPIGMVVLIQATSTLGHARQQTPLPLPCSEQELASVDQRRTRAVAVEQAILKLQWNFEDTWQLGLNVGWRGGVHIQSCGHHLHMDCHRSYLDSLRNRISASQQQNSAVDWGEYSCPFCRQLANSVLPLAMEQPPPPTLDEELPVWKIYRLLSAAPQPAKVSDAFGNITSFMENVTNSTSAQSRHYIPEPTHTSLFLFISSLARVNLEIDLLQTSPKKSCFERLFQVFVLNAKLLIGYEPFKDLWSQLNLLEDEFS</sequence>
<dbReference type="PROSITE" id="PS51157">
    <property type="entry name" value="ZF_UBR"/>
    <property type="match status" value="1"/>
</dbReference>
<comment type="catalytic activity">
    <reaction evidence="5">
        <text>S-ubiquitinyl-[E2 ubiquitin-conjugating enzyme]-L-cysteine + [acceptor protein]-L-lysine = [E2 ubiquitin-conjugating enzyme]-L-cysteine + N(6)-ubiquitinyl-[acceptor protein]-L-lysine.</text>
        <dbReference type="EC" id="2.3.2.27"/>
    </reaction>
</comment>
<feature type="domain" description="UBR-type" evidence="7">
    <location>
        <begin position="16"/>
        <end position="87"/>
    </location>
</feature>
<keyword evidence="1 5" id="KW-0479">Metal-binding</keyword>
<dbReference type="Pfam" id="PF02207">
    <property type="entry name" value="zf-UBR"/>
    <property type="match status" value="1"/>
</dbReference>
<feature type="zinc finger region" description="UBR-type" evidence="4">
    <location>
        <begin position="16"/>
        <end position="87"/>
    </location>
</feature>
<dbReference type="Proteomes" id="UP001235939">
    <property type="component" value="Chromosome 17"/>
</dbReference>
<dbReference type="EMBL" id="CP092879">
    <property type="protein sequence ID" value="UYV79267.1"/>
    <property type="molecule type" value="Genomic_DNA"/>
</dbReference>
<organism evidence="8 9">
    <name type="scientific">Cordylochernes scorpioides</name>
    <dbReference type="NCBI Taxonomy" id="51811"/>
    <lineage>
        <taxon>Eukaryota</taxon>
        <taxon>Metazoa</taxon>
        <taxon>Ecdysozoa</taxon>
        <taxon>Arthropoda</taxon>
        <taxon>Chelicerata</taxon>
        <taxon>Arachnida</taxon>
        <taxon>Pseudoscorpiones</taxon>
        <taxon>Cheliferoidea</taxon>
        <taxon>Chernetidae</taxon>
        <taxon>Cordylochernes</taxon>
    </lineage>
</organism>
<feature type="compositionally biased region" description="Polar residues" evidence="6">
    <location>
        <begin position="133"/>
        <end position="144"/>
    </location>
</feature>
<proteinExistence type="inferred from homology"/>
<feature type="region of interest" description="Disordered" evidence="6">
    <location>
        <begin position="121"/>
        <end position="144"/>
    </location>
</feature>
<keyword evidence="3 5" id="KW-0862">Zinc</keyword>
<dbReference type="PANTHER" id="PTHR21497">
    <property type="entry name" value="UBIQUITIN LIGASE E3 ALPHA-RELATED"/>
    <property type="match status" value="1"/>
</dbReference>
<evidence type="ECO:0000256" key="3">
    <source>
        <dbReference type="ARBA" id="ARBA00022833"/>
    </source>
</evidence>
<evidence type="ECO:0000256" key="1">
    <source>
        <dbReference type="ARBA" id="ARBA00022723"/>
    </source>
</evidence>
<evidence type="ECO:0000256" key="5">
    <source>
        <dbReference type="RuleBase" id="RU366018"/>
    </source>
</evidence>
<comment type="similarity">
    <text evidence="5">Belongs to the E3 ubiquitin-protein ligase UBR1-like family.</text>
</comment>
<evidence type="ECO:0000313" key="9">
    <source>
        <dbReference type="Proteomes" id="UP001235939"/>
    </source>
</evidence>
<gene>
    <name evidence="8" type="ORF">LAZ67_17001853</name>
</gene>
<reference evidence="8 9" key="1">
    <citation type="submission" date="2022-01" db="EMBL/GenBank/DDBJ databases">
        <title>A chromosomal length assembly of Cordylochernes scorpioides.</title>
        <authorList>
            <person name="Zeh D."/>
            <person name="Zeh J."/>
        </authorList>
    </citation>
    <scope>NUCLEOTIDE SEQUENCE [LARGE SCALE GENOMIC DNA]</scope>
    <source>
        <strain evidence="8">IN4F17</strain>
        <tissue evidence="8">Whole Body</tissue>
    </source>
</reference>
<evidence type="ECO:0000313" key="8">
    <source>
        <dbReference type="EMBL" id="UYV79267.1"/>
    </source>
</evidence>
<dbReference type="Pfam" id="PF22960">
    <property type="entry name" value="WHD_UBR1"/>
    <property type="match status" value="1"/>
</dbReference>
<evidence type="ECO:0000256" key="4">
    <source>
        <dbReference type="PROSITE-ProRule" id="PRU00508"/>
    </source>
</evidence>
<keyword evidence="5" id="KW-0808">Transferase</keyword>
<evidence type="ECO:0000256" key="2">
    <source>
        <dbReference type="ARBA" id="ARBA00022771"/>
    </source>
</evidence>
<dbReference type="CDD" id="cd19673">
    <property type="entry name" value="UBR-box_UBR3"/>
    <property type="match status" value="1"/>
</dbReference>